<organism evidence="1 2">
    <name type="scientific">Araneus ventricosus</name>
    <name type="common">Orbweaver spider</name>
    <name type="synonym">Epeira ventricosa</name>
    <dbReference type="NCBI Taxonomy" id="182803"/>
    <lineage>
        <taxon>Eukaryota</taxon>
        <taxon>Metazoa</taxon>
        <taxon>Ecdysozoa</taxon>
        <taxon>Arthropoda</taxon>
        <taxon>Chelicerata</taxon>
        <taxon>Arachnida</taxon>
        <taxon>Araneae</taxon>
        <taxon>Araneomorphae</taxon>
        <taxon>Entelegynae</taxon>
        <taxon>Araneoidea</taxon>
        <taxon>Araneidae</taxon>
        <taxon>Araneus</taxon>
    </lineage>
</organism>
<keyword evidence="2" id="KW-1185">Reference proteome</keyword>
<proteinExistence type="predicted"/>
<evidence type="ECO:0000313" key="1">
    <source>
        <dbReference type="EMBL" id="GBN11812.1"/>
    </source>
</evidence>
<gene>
    <name evidence="1" type="ORF">AVEN_177441_1</name>
</gene>
<protein>
    <submittedName>
        <fullName evidence="1">Uncharacterized protein</fullName>
    </submittedName>
</protein>
<name>A0A4Y2LBC0_ARAVE</name>
<sequence>MVISPVVILIAMCFQMWKTIHNKKPIKLNPLGPGWTSSHSWKLNFSYINVPFPLSVRQHEDYFRTSLAMVNHAQVTRATLELVLTIPSFRTTPTERRLANSYDVSCNRHHMADLLVESGILLHRSRDLTTRPPRLLL</sequence>
<dbReference type="EMBL" id="BGPR01005612">
    <property type="protein sequence ID" value="GBN11812.1"/>
    <property type="molecule type" value="Genomic_DNA"/>
</dbReference>
<accession>A0A4Y2LBC0</accession>
<dbReference type="AlphaFoldDB" id="A0A4Y2LBC0"/>
<comment type="caution">
    <text evidence="1">The sequence shown here is derived from an EMBL/GenBank/DDBJ whole genome shotgun (WGS) entry which is preliminary data.</text>
</comment>
<evidence type="ECO:0000313" key="2">
    <source>
        <dbReference type="Proteomes" id="UP000499080"/>
    </source>
</evidence>
<reference evidence="1 2" key="1">
    <citation type="journal article" date="2019" name="Sci. Rep.">
        <title>Orb-weaving spider Araneus ventricosus genome elucidates the spidroin gene catalogue.</title>
        <authorList>
            <person name="Kono N."/>
            <person name="Nakamura H."/>
            <person name="Ohtoshi R."/>
            <person name="Moran D.A.P."/>
            <person name="Shinohara A."/>
            <person name="Yoshida Y."/>
            <person name="Fujiwara M."/>
            <person name="Mori M."/>
            <person name="Tomita M."/>
            <person name="Arakawa K."/>
        </authorList>
    </citation>
    <scope>NUCLEOTIDE SEQUENCE [LARGE SCALE GENOMIC DNA]</scope>
</reference>
<dbReference type="Proteomes" id="UP000499080">
    <property type="component" value="Unassembled WGS sequence"/>
</dbReference>